<dbReference type="Pfam" id="PF00270">
    <property type="entry name" value="DEAD"/>
    <property type="match status" value="1"/>
</dbReference>
<dbReference type="InterPro" id="IPR005580">
    <property type="entry name" value="DbpA/CsdA_RNA-bd_dom"/>
</dbReference>
<dbReference type="Proteomes" id="UP000184038">
    <property type="component" value="Unassembled WGS sequence"/>
</dbReference>
<keyword evidence="3 10" id="KW-0347">Helicase</keyword>
<dbReference type="InterPro" id="IPR014001">
    <property type="entry name" value="Helicase_ATP-bd"/>
</dbReference>
<evidence type="ECO:0000256" key="5">
    <source>
        <dbReference type="ARBA" id="ARBA00038437"/>
    </source>
</evidence>
<dbReference type="CDD" id="cd18787">
    <property type="entry name" value="SF2_C_DEAD"/>
    <property type="match status" value="1"/>
</dbReference>
<evidence type="ECO:0000256" key="3">
    <source>
        <dbReference type="ARBA" id="ARBA00022806"/>
    </source>
</evidence>
<dbReference type="SUPFAM" id="SSF52540">
    <property type="entry name" value="P-loop containing nucleoside triphosphate hydrolases"/>
    <property type="match status" value="1"/>
</dbReference>
<dbReference type="SMART" id="SM00490">
    <property type="entry name" value="HELICc"/>
    <property type="match status" value="1"/>
</dbReference>
<keyword evidence="11" id="KW-1185">Reference proteome</keyword>
<evidence type="ECO:0000256" key="2">
    <source>
        <dbReference type="ARBA" id="ARBA00022801"/>
    </source>
</evidence>
<evidence type="ECO:0000313" key="11">
    <source>
        <dbReference type="Proteomes" id="UP000184038"/>
    </source>
</evidence>
<dbReference type="GO" id="GO:0016787">
    <property type="term" value="F:hydrolase activity"/>
    <property type="evidence" value="ECO:0007669"/>
    <property type="project" value="UniProtKB-KW"/>
</dbReference>
<dbReference type="RefSeq" id="WP_073288449.1">
    <property type="nucleotide sequence ID" value="NZ_FRCP01000013.1"/>
</dbReference>
<evidence type="ECO:0000313" key="10">
    <source>
        <dbReference type="EMBL" id="SHM62576.1"/>
    </source>
</evidence>
<dbReference type="AlphaFoldDB" id="A0A1M7KBF4"/>
<keyword evidence="1" id="KW-0547">Nucleotide-binding</keyword>
<organism evidence="10 11">
    <name type="scientific">Anaerosporobacter mobilis DSM 15930</name>
    <dbReference type="NCBI Taxonomy" id="1120996"/>
    <lineage>
        <taxon>Bacteria</taxon>
        <taxon>Bacillati</taxon>
        <taxon>Bacillota</taxon>
        <taxon>Clostridia</taxon>
        <taxon>Lachnospirales</taxon>
        <taxon>Lachnospiraceae</taxon>
        <taxon>Anaerosporobacter</taxon>
    </lineage>
</organism>
<sequence>MINQFEGYQLSKEIIGALTILGYKEPTKIQAEVIPVALQRRDIVGKSQTGSGKTAAFAIPLCEEAVWEENTPTALVLEPTRELTVQTKQEIFHIGRKKRLKVPDVFGGFPIDKQIQTLKQKSHIVVGTPGRVMDHIRRGTLQLGNIKSVVIDEADLMLDMGFAEEVGQILEKIKTNPRIMLFSATIGEEIEHMIERYLKEPVVVEIEVSQEEKGNIKEEVYEVTGINSAMQSTNSYDSNIANELGEQSKEKYQLFLRLLARENPDSCMIFCGTKEMVNVLCRKLRKDGVKCGMIHGDIDQQDRIRTVEGFREGRFRYLIATDVVARGIDFDNLSHVFNYDFPTGRETYVHRIGRTGRNGKTGIAISLITDSDQKMKKMVENYVGYDLPMENYVPVSKEEEKAFWNRQNEKVVLKKKKGAEFNKTITKLSISGGKKSKMRAVDIVGTICSIPDMVAEDIGVIDVRDSLTYVEILNGKGKKVLDALQEKTIKGKVRKVRITR</sequence>
<dbReference type="Gene3D" id="3.30.70.330">
    <property type="match status" value="1"/>
</dbReference>
<name>A0A1M7KBF4_9FIRM</name>
<comment type="similarity">
    <text evidence="5">Belongs to the DEAD box helicase family.</text>
</comment>
<dbReference type="PROSITE" id="PS51192">
    <property type="entry name" value="HELICASE_ATP_BIND_1"/>
    <property type="match status" value="1"/>
</dbReference>
<dbReference type="InterPro" id="IPR011545">
    <property type="entry name" value="DEAD/DEAH_box_helicase_dom"/>
</dbReference>
<dbReference type="PROSITE" id="PS51194">
    <property type="entry name" value="HELICASE_CTER"/>
    <property type="match status" value="1"/>
</dbReference>
<dbReference type="InterPro" id="IPR044742">
    <property type="entry name" value="DEAD/DEAH_RhlB"/>
</dbReference>
<evidence type="ECO:0000256" key="1">
    <source>
        <dbReference type="ARBA" id="ARBA00022741"/>
    </source>
</evidence>
<reference evidence="10 11" key="1">
    <citation type="submission" date="2016-11" db="EMBL/GenBank/DDBJ databases">
        <authorList>
            <person name="Jaros S."/>
            <person name="Januszkiewicz K."/>
            <person name="Wedrychowicz H."/>
        </authorList>
    </citation>
    <scope>NUCLEOTIDE SEQUENCE [LARGE SCALE GENOMIC DNA]</scope>
    <source>
        <strain evidence="10 11">DSM 15930</strain>
    </source>
</reference>
<dbReference type="EMBL" id="FRCP01000013">
    <property type="protein sequence ID" value="SHM62576.1"/>
    <property type="molecule type" value="Genomic_DNA"/>
</dbReference>
<keyword evidence="4" id="KW-0067">ATP-binding</keyword>
<gene>
    <name evidence="10" type="ORF">SAMN02746066_02649</name>
</gene>
<dbReference type="GO" id="GO:0003676">
    <property type="term" value="F:nucleic acid binding"/>
    <property type="evidence" value="ECO:0007669"/>
    <property type="project" value="InterPro"/>
</dbReference>
<evidence type="ECO:0000259" key="7">
    <source>
        <dbReference type="PROSITE" id="PS51192"/>
    </source>
</evidence>
<evidence type="ECO:0000259" key="8">
    <source>
        <dbReference type="PROSITE" id="PS51194"/>
    </source>
</evidence>
<evidence type="ECO:0000256" key="4">
    <source>
        <dbReference type="ARBA" id="ARBA00022840"/>
    </source>
</evidence>
<dbReference type="InterPro" id="IPR027417">
    <property type="entry name" value="P-loop_NTPase"/>
</dbReference>
<feature type="domain" description="DEAD-box RNA helicase Q" evidence="9">
    <location>
        <begin position="3"/>
        <end position="31"/>
    </location>
</feature>
<dbReference type="InterPro" id="IPR050079">
    <property type="entry name" value="DEAD_box_RNA_helicase"/>
</dbReference>
<dbReference type="PANTHER" id="PTHR47959:SF1">
    <property type="entry name" value="ATP-DEPENDENT RNA HELICASE DBPA"/>
    <property type="match status" value="1"/>
</dbReference>
<dbReference type="GO" id="GO:0003724">
    <property type="term" value="F:RNA helicase activity"/>
    <property type="evidence" value="ECO:0007669"/>
    <property type="project" value="InterPro"/>
</dbReference>
<dbReference type="InterPro" id="IPR014014">
    <property type="entry name" value="RNA_helicase_DEAD_Q_motif"/>
</dbReference>
<dbReference type="OrthoDB" id="9805696at2"/>
<dbReference type="PANTHER" id="PTHR47959">
    <property type="entry name" value="ATP-DEPENDENT RNA HELICASE RHLE-RELATED"/>
    <property type="match status" value="1"/>
</dbReference>
<feature type="short sequence motif" description="Q motif" evidence="6">
    <location>
        <begin position="3"/>
        <end position="31"/>
    </location>
</feature>
<dbReference type="STRING" id="1120996.SAMN02746066_02649"/>
<dbReference type="Pfam" id="PF00271">
    <property type="entry name" value="Helicase_C"/>
    <property type="match status" value="1"/>
</dbReference>
<feature type="domain" description="Helicase C-terminal" evidence="8">
    <location>
        <begin position="250"/>
        <end position="400"/>
    </location>
</feature>
<dbReference type="InterPro" id="IPR001650">
    <property type="entry name" value="Helicase_C-like"/>
</dbReference>
<dbReference type="InterPro" id="IPR012677">
    <property type="entry name" value="Nucleotide-bd_a/b_plait_sf"/>
</dbReference>
<proteinExistence type="inferred from homology"/>
<keyword evidence="2" id="KW-0378">Hydrolase</keyword>
<accession>A0A1M7KBF4</accession>
<dbReference type="SMART" id="SM00487">
    <property type="entry name" value="DEXDc"/>
    <property type="match status" value="1"/>
</dbReference>
<feature type="domain" description="Helicase ATP-binding" evidence="7">
    <location>
        <begin position="34"/>
        <end position="204"/>
    </location>
</feature>
<evidence type="ECO:0000259" key="9">
    <source>
        <dbReference type="PROSITE" id="PS51195"/>
    </source>
</evidence>
<dbReference type="GO" id="GO:0005524">
    <property type="term" value="F:ATP binding"/>
    <property type="evidence" value="ECO:0007669"/>
    <property type="project" value="UniProtKB-KW"/>
</dbReference>
<evidence type="ECO:0000256" key="6">
    <source>
        <dbReference type="PROSITE-ProRule" id="PRU00552"/>
    </source>
</evidence>
<protein>
    <submittedName>
        <fullName evidence="10">Superfamily II DNA and RNA helicase</fullName>
    </submittedName>
</protein>
<dbReference type="Pfam" id="PF03880">
    <property type="entry name" value="DbpA"/>
    <property type="match status" value="1"/>
</dbReference>
<dbReference type="PROSITE" id="PS51195">
    <property type="entry name" value="Q_MOTIF"/>
    <property type="match status" value="1"/>
</dbReference>
<dbReference type="CDD" id="cd00268">
    <property type="entry name" value="DEADc"/>
    <property type="match status" value="1"/>
</dbReference>
<dbReference type="Gene3D" id="3.40.50.300">
    <property type="entry name" value="P-loop containing nucleotide triphosphate hydrolases"/>
    <property type="match status" value="2"/>
</dbReference>
<dbReference type="GO" id="GO:0005829">
    <property type="term" value="C:cytosol"/>
    <property type="evidence" value="ECO:0007669"/>
    <property type="project" value="TreeGrafter"/>
</dbReference>